<dbReference type="GO" id="GO:0003677">
    <property type="term" value="F:DNA binding"/>
    <property type="evidence" value="ECO:0007669"/>
    <property type="project" value="UniProtKB-UniRule"/>
</dbReference>
<dbReference type="InterPro" id="IPR006171">
    <property type="entry name" value="TOPRIM_dom"/>
</dbReference>
<name>A0A7V5J155_UNCKA</name>
<gene>
    <name evidence="7 9" type="primary">recR</name>
    <name evidence="9" type="ORF">ENJ78_00895</name>
</gene>
<keyword evidence="6 7" id="KW-0234">DNA repair</keyword>
<dbReference type="InterPro" id="IPR015967">
    <property type="entry name" value="Rcmb_RecR_Znf"/>
</dbReference>
<dbReference type="NCBIfam" id="TIGR00615">
    <property type="entry name" value="recR"/>
    <property type="match status" value="1"/>
</dbReference>
<dbReference type="Gene3D" id="3.40.1360.10">
    <property type="match status" value="1"/>
</dbReference>
<keyword evidence="5 7" id="KW-0233">DNA recombination</keyword>
<comment type="caution">
    <text evidence="9">The sequence shown here is derived from an EMBL/GenBank/DDBJ whole genome shotgun (WGS) entry which is preliminary data.</text>
</comment>
<dbReference type="GO" id="GO:0006281">
    <property type="term" value="P:DNA repair"/>
    <property type="evidence" value="ECO:0007669"/>
    <property type="project" value="UniProtKB-UniRule"/>
</dbReference>
<keyword evidence="3 7" id="KW-0863">Zinc-finger</keyword>
<dbReference type="GO" id="GO:0006310">
    <property type="term" value="P:DNA recombination"/>
    <property type="evidence" value="ECO:0007669"/>
    <property type="project" value="UniProtKB-UniRule"/>
</dbReference>
<dbReference type="InterPro" id="IPR034137">
    <property type="entry name" value="TOPRIM_RecR"/>
</dbReference>
<protein>
    <recommendedName>
        <fullName evidence="7">Recombination protein RecR</fullName>
    </recommendedName>
</protein>
<dbReference type="EMBL" id="DRNS01000068">
    <property type="protein sequence ID" value="HHH14249.1"/>
    <property type="molecule type" value="Genomic_DNA"/>
</dbReference>
<dbReference type="InterPro" id="IPR023627">
    <property type="entry name" value="Rcmb_RecR"/>
</dbReference>
<feature type="domain" description="Toprim" evidence="8">
    <location>
        <begin position="80"/>
        <end position="181"/>
    </location>
</feature>
<evidence type="ECO:0000256" key="7">
    <source>
        <dbReference type="HAMAP-Rule" id="MF_00017"/>
    </source>
</evidence>
<keyword evidence="4 7" id="KW-0862">Zinc</keyword>
<evidence type="ECO:0000256" key="1">
    <source>
        <dbReference type="ARBA" id="ARBA00022723"/>
    </source>
</evidence>
<proteinExistence type="inferred from homology"/>
<dbReference type="GO" id="GO:0008270">
    <property type="term" value="F:zinc ion binding"/>
    <property type="evidence" value="ECO:0007669"/>
    <property type="project" value="UniProtKB-KW"/>
</dbReference>
<comment type="function">
    <text evidence="7">May play a role in DNA repair. It seems to be involved in an RecBC-independent recombinational process of DNA repair. It may act with RecF and RecO.</text>
</comment>
<dbReference type="InterPro" id="IPR000093">
    <property type="entry name" value="DNA_Rcmb_RecR"/>
</dbReference>
<evidence type="ECO:0000256" key="2">
    <source>
        <dbReference type="ARBA" id="ARBA00022763"/>
    </source>
</evidence>
<dbReference type="Pfam" id="PF13662">
    <property type="entry name" value="Toprim_4"/>
    <property type="match status" value="1"/>
</dbReference>
<dbReference type="Pfam" id="PF21175">
    <property type="entry name" value="RecR_C"/>
    <property type="match status" value="1"/>
</dbReference>
<keyword evidence="1 7" id="KW-0479">Metal-binding</keyword>
<dbReference type="HAMAP" id="MF_00017">
    <property type="entry name" value="RecR"/>
    <property type="match status" value="1"/>
</dbReference>
<dbReference type="Proteomes" id="UP000886106">
    <property type="component" value="Unassembled WGS sequence"/>
</dbReference>
<evidence type="ECO:0000259" key="8">
    <source>
        <dbReference type="PROSITE" id="PS50880"/>
    </source>
</evidence>
<dbReference type="SMART" id="SM00493">
    <property type="entry name" value="TOPRIM"/>
    <property type="match status" value="1"/>
</dbReference>
<feature type="zinc finger region" description="C4-type" evidence="7">
    <location>
        <begin position="57"/>
        <end position="72"/>
    </location>
</feature>
<dbReference type="AlphaFoldDB" id="A0A7V5J155"/>
<dbReference type="Gene3D" id="3.30.60.80">
    <property type="match status" value="1"/>
</dbReference>
<accession>A0A7V5J155</accession>
<dbReference type="Pfam" id="PF02132">
    <property type="entry name" value="RecR_ZnF"/>
    <property type="match status" value="1"/>
</dbReference>
<evidence type="ECO:0000313" key="9">
    <source>
        <dbReference type="EMBL" id="HHH14249.1"/>
    </source>
</evidence>
<dbReference type="CDD" id="cd01025">
    <property type="entry name" value="TOPRIM_recR"/>
    <property type="match status" value="1"/>
</dbReference>
<sequence>MNLPKSLESLIEHFQSLPGIGPKTAERLAFYFLKENKMQAKSFAQALEKVSEDLTLCKECHNVSESELCSVCQDTSRKQNVVCVVENPLNLIAIEKTGYTGLYHVLHGVLNPLKGVGIDDLYIESLLKRVKKLYALHPDLEVILATNPTMEGESTAMYIKRVLRSEDMPNLKITRIGRGLPTGGDMEYADRSTLDNALQGRVEF</sequence>
<evidence type="ECO:0000256" key="3">
    <source>
        <dbReference type="ARBA" id="ARBA00022771"/>
    </source>
</evidence>
<dbReference type="PANTHER" id="PTHR30446:SF0">
    <property type="entry name" value="RECOMBINATION PROTEIN RECR"/>
    <property type="match status" value="1"/>
</dbReference>
<dbReference type="PROSITE" id="PS50880">
    <property type="entry name" value="TOPRIM"/>
    <property type="match status" value="1"/>
</dbReference>
<organism evidence="9">
    <name type="scientific">candidate division WWE3 bacterium</name>
    <dbReference type="NCBI Taxonomy" id="2053526"/>
    <lineage>
        <taxon>Bacteria</taxon>
        <taxon>Katanobacteria</taxon>
    </lineage>
</organism>
<evidence type="ECO:0000256" key="5">
    <source>
        <dbReference type="ARBA" id="ARBA00023172"/>
    </source>
</evidence>
<keyword evidence="2 7" id="KW-0227">DNA damage</keyword>
<dbReference type="PANTHER" id="PTHR30446">
    <property type="entry name" value="RECOMBINATION PROTEIN RECR"/>
    <property type="match status" value="1"/>
</dbReference>
<reference evidence="9" key="1">
    <citation type="journal article" date="2020" name="mSystems">
        <title>Genome- and Community-Level Interaction Insights into Carbon Utilization and Element Cycling Functions of Hydrothermarchaeota in Hydrothermal Sediment.</title>
        <authorList>
            <person name="Zhou Z."/>
            <person name="Liu Y."/>
            <person name="Xu W."/>
            <person name="Pan J."/>
            <person name="Luo Z.H."/>
            <person name="Li M."/>
        </authorList>
    </citation>
    <scope>NUCLEOTIDE SEQUENCE [LARGE SCALE GENOMIC DNA]</scope>
    <source>
        <strain evidence="9">HyVt-517</strain>
    </source>
</reference>
<dbReference type="Pfam" id="PF21176">
    <property type="entry name" value="RecR_HhH"/>
    <property type="match status" value="1"/>
</dbReference>
<evidence type="ECO:0000256" key="6">
    <source>
        <dbReference type="ARBA" id="ARBA00023204"/>
    </source>
</evidence>
<comment type="similarity">
    <text evidence="7">Belongs to the RecR family.</text>
</comment>
<evidence type="ECO:0000256" key="4">
    <source>
        <dbReference type="ARBA" id="ARBA00022833"/>
    </source>
</evidence>
<dbReference type="Gene3D" id="1.10.8.420">
    <property type="entry name" value="RecR Domain 1"/>
    <property type="match status" value="1"/>
</dbReference>
<dbReference type="SUPFAM" id="SSF111304">
    <property type="entry name" value="Recombination protein RecR"/>
    <property type="match status" value="1"/>
</dbReference>